<dbReference type="InterPro" id="IPR009061">
    <property type="entry name" value="DNA-bd_dom_put_sf"/>
</dbReference>
<dbReference type="Proteomes" id="UP000438983">
    <property type="component" value="Chromosome"/>
</dbReference>
<dbReference type="CDD" id="cd04784">
    <property type="entry name" value="HTH_CadR-PbrR"/>
    <property type="match status" value="1"/>
</dbReference>
<dbReference type="GO" id="GO:0045893">
    <property type="term" value="P:positive regulation of DNA-templated transcription"/>
    <property type="evidence" value="ECO:0007669"/>
    <property type="project" value="InterPro"/>
</dbReference>
<dbReference type="SUPFAM" id="SSF46955">
    <property type="entry name" value="Putative DNA-binding domain"/>
    <property type="match status" value="1"/>
</dbReference>
<dbReference type="InterPro" id="IPR000551">
    <property type="entry name" value="MerR-type_HTH_dom"/>
</dbReference>
<dbReference type="PRINTS" id="PR00040">
    <property type="entry name" value="HTHMERR"/>
</dbReference>
<dbReference type="PROSITE" id="PS50937">
    <property type="entry name" value="HTH_MERR_2"/>
    <property type="match status" value="1"/>
</dbReference>
<evidence type="ECO:0000313" key="3">
    <source>
        <dbReference type="EMBL" id="QGZ32633.1"/>
    </source>
</evidence>
<dbReference type="GO" id="GO:0046872">
    <property type="term" value="F:metal ion binding"/>
    <property type="evidence" value="ECO:0007669"/>
    <property type="project" value="InterPro"/>
</dbReference>
<dbReference type="EMBL" id="CP046902">
    <property type="protein sequence ID" value="QGZ32633.1"/>
    <property type="molecule type" value="Genomic_DNA"/>
</dbReference>
<organism evidence="3 4">
    <name type="scientific">Stutzerimonas stutzeri</name>
    <name type="common">Pseudomonas stutzeri</name>
    <dbReference type="NCBI Taxonomy" id="316"/>
    <lineage>
        <taxon>Bacteria</taxon>
        <taxon>Pseudomonadati</taxon>
        <taxon>Pseudomonadota</taxon>
        <taxon>Gammaproteobacteria</taxon>
        <taxon>Pseudomonadales</taxon>
        <taxon>Pseudomonadaceae</taxon>
        <taxon>Stutzerimonas</taxon>
    </lineage>
</organism>
<dbReference type="PANTHER" id="PTHR30204:SF92">
    <property type="entry name" value="HTH-TYPE TRANSCRIPTIONAL REGULATOR ZNTR"/>
    <property type="match status" value="1"/>
</dbReference>
<protein>
    <submittedName>
        <fullName evidence="3">MerR family transcriptional regulator</fullName>
    </submittedName>
</protein>
<dbReference type="GO" id="GO:0003700">
    <property type="term" value="F:DNA-binding transcription factor activity"/>
    <property type="evidence" value="ECO:0007669"/>
    <property type="project" value="InterPro"/>
</dbReference>
<accession>A0A6I6LTM0</accession>
<dbReference type="Gene3D" id="1.10.1660.10">
    <property type="match status" value="1"/>
</dbReference>
<evidence type="ECO:0000256" key="1">
    <source>
        <dbReference type="ARBA" id="ARBA00023125"/>
    </source>
</evidence>
<dbReference type="SMART" id="SM00422">
    <property type="entry name" value="HTH_MERR"/>
    <property type="match status" value="1"/>
</dbReference>
<sequence>MRIGALSKSAGVDVETIRYYERIGLMPAPVRGANGYRAYSPEQLAHLVFIRHCRALDIGLADIRRLLDFSNQPDARCGDINQLIDQQLQRVRTRLESLHALERQLKALRGCCAGDLPIQGCGILNELNSPQLDTPRAASDR</sequence>
<keyword evidence="1" id="KW-0238">DNA-binding</keyword>
<dbReference type="GO" id="GO:0003677">
    <property type="term" value="F:DNA binding"/>
    <property type="evidence" value="ECO:0007669"/>
    <property type="project" value="UniProtKB-KW"/>
</dbReference>
<feature type="domain" description="HTH merR-type" evidence="2">
    <location>
        <begin position="1"/>
        <end position="69"/>
    </location>
</feature>
<dbReference type="InterPro" id="IPR011791">
    <property type="entry name" value="CadR-PbrR"/>
</dbReference>
<dbReference type="AlphaFoldDB" id="A0A6I6LTM0"/>
<gene>
    <name evidence="3" type="ORF">GQA94_06960</name>
</gene>
<reference evidence="3 4" key="1">
    <citation type="submission" date="2019-12" db="EMBL/GenBank/DDBJ databases">
        <title>Complete genome sequence of Pseudomonas stutzeri.</title>
        <authorList>
            <person name="Lim S.R."/>
            <person name="Kim J.H."/>
        </authorList>
    </citation>
    <scope>NUCLEOTIDE SEQUENCE [LARGE SCALE GENOMIC DNA]</scope>
    <source>
        <strain evidence="3 4">PM101005</strain>
    </source>
</reference>
<evidence type="ECO:0000313" key="4">
    <source>
        <dbReference type="Proteomes" id="UP000438983"/>
    </source>
</evidence>
<evidence type="ECO:0000259" key="2">
    <source>
        <dbReference type="PROSITE" id="PS50937"/>
    </source>
</evidence>
<dbReference type="Pfam" id="PF13411">
    <property type="entry name" value="MerR_1"/>
    <property type="match status" value="1"/>
</dbReference>
<dbReference type="PANTHER" id="PTHR30204">
    <property type="entry name" value="REDOX-CYCLING DRUG-SENSING TRANSCRIPTIONAL ACTIVATOR SOXR"/>
    <property type="match status" value="1"/>
</dbReference>
<proteinExistence type="predicted"/>
<name>A0A6I6LTM0_STUST</name>
<dbReference type="InterPro" id="IPR047057">
    <property type="entry name" value="MerR_fam"/>
</dbReference>
<dbReference type="OrthoDB" id="9808480at2"/>